<proteinExistence type="predicted"/>
<gene>
    <name evidence="2" type="ORF">L596_027105</name>
</gene>
<accession>A0A4U5M3C7</accession>
<keyword evidence="3" id="KW-1185">Reference proteome</keyword>
<evidence type="ECO:0000313" key="2">
    <source>
        <dbReference type="EMBL" id="TKR63256.1"/>
    </source>
</evidence>
<reference evidence="2 3" key="2">
    <citation type="journal article" date="2019" name="G3 (Bethesda)">
        <title>Hybrid Assembly of the Genome of the Entomopathogenic Nematode Steinernema carpocapsae Identifies the X-Chromosome.</title>
        <authorList>
            <person name="Serra L."/>
            <person name="Macchietto M."/>
            <person name="Macias-Munoz A."/>
            <person name="McGill C.J."/>
            <person name="Rodriguez I.M."/>
            <person name="Rodriguez B."/>
            <person name="Murad R."/>
            <person name="Mortazavi A."/>
        </authorList>
    </citation>
    <scope>NUCLEOTIDE SEQUENCE [LARGE SCALE GENOMIC DNA]</scope>
    <source>
        <strain evidence="2 3">ALL</strain>
    </source>
</reference>
<evidence type="ECO:0000256" key="1">
    <source>
        <dbReference type="SAM" id="MobiDB-lite"/>
    </source>
</evidence>
<sequence>MTNIAVIFRVWDTCTNTCKSSIDKTGQQQQKKSQKAKLPSPANTASCSKRRRVRDVAHSAWSPKCMAMLNFGDQRNRNALF</sequence>
<dbReference type="EMBL" id="AZBU02000010">
    <property type="protein sequence ID" value="TKR63256.1"/>
    <property type="molecule type" value="Genomic_DNA"/>
</dbReference>
<evidence type="ECO:0000313" key="3">
    <source>
        <dbReference type="Proteomes" id="UP000298663"/>
    </source>
</evidence>
<feature type="region of interest" description="Disordered" evidence="1">
    <location>
        <begin position="20"/>
        <end position="51"/>
    </location>
</feature>
<reference evidence="2 3" key="1">
    <citation type="journal article" date="2015" name="Genome Biol.">
        <title>Comparative genomics of Steinernema reveals deeply conserved gene regulatory networks.</title>
        <authorList>
            <person name="Dillman A.R."/>
            <person name="Macchietto M."/>
            <person name="Porter C.F."/>
            <person name="Rogers A."/>
            <person name="Williams B."/>
            <person name="Antoshechkin I."/>
            <person name="Lee M.M."/>
            <person name="Goodwin Z."/>
            <person name="Lu X."/>
            <person name="Lewis E.E."/>
            <person name="Goodrich-Blair H."/>
            <person name="Stock S.P."/>
            <person name="Adams B.J."/>
            <person name="Sternberg P.W."/>
            <person name="Mortazavi A."/>
        </authorList>
    </citation>
    <scope>NUCLEOTIDE SEQUENCE [LARGE SCALE GENOMIC DNA]</scope>
    <source>
        <strain evidence="2 3">ALL</strain>
    </source>
</reference>
<name>A0A4U5M3C7_STECR</name>
<dbReference type="AlphaFoldDB" id="A0A4U5M3C7"/>
<dbReference type="Proteomes" id="UP000298663">
    <property type="component" value="Unassembled WGS sequence"/>
</dbReference>
<comment type="caution">
    <text evidence="2">The sequence shown here is derived from an EMBL/GenBank/DDBJ whole genome shotgun (WGS) entry which is preliminary data.</text>
</comment>
<protein>
    <submittedName>
        <fullName evidence="2">Uncharacterized protein</fullName>
    </submittedName>
</protein>
<organism evidence="2 3">
    <name type="scientific">Steinernema carpocapsae</name>
    <name type="common">Entomopathogenic nematode</name>
    <dbReference type="NCBI Taxonomy" id="34508"/>
    <lineage>
        <taxon>Eukaryota</taxon>
        <taxon>Metazoa</taxon>
        <taxon>Ecdysozoa</taxon>
        <taxon>Nematoda</taxon>
        <taxon>Chromadorea</taxon>
        <taxon>Rhabditida</taxon>
        <taxon>Tylenchina</taxon>
        <taxon>Panagrolaimomorpha</taxon>
        <taxon>Strongyloidoidea</taxon>
        <taxon>Steinernematidae</taxon>
        <taxon>Steinernema</taxon>
    </lineage>
</organism>